<sequence>MPTQGHHIAQKWVMNSVVDWKNNGLVSKEEWRGLNTGFGTTLKLAVCAVKFINGTNEMNI</sequence>
<evidence type="ECO:0000313" key="2">
    <source>
        <dbReference type="Proteomes" id="UP001150879"/>
    </source>
</evidence>
<name>A0A9W9IXN9_9EURO</name>
<dbReference type="Proteomes" id="UP001150879">
    <property type="component" value="Unassembled WGS sequence"/>
</dbReference>
<dbReference type="OrthoDB" id="4368470at2759"/>
<accession>A0A9W9IXN9</accession>
<evidence type="ECO:0000313" key="1">
    <source>
        <dbReference type="EMBL" id="KAJ5185832.1"/>
    </source>
</evidence>
<reference evidence="1" key="1">
    <citation type="submission" date="2022-11" db="EMBL/GenBank/DDBJ databases">
        <authorList>
            <person name="Petersen C."/>
        </authorList>
    </citation>
    <scope>NUCLEOTIDE SEQUENCE</scope>
    <source>
        <strain evidence="1">IBT 16849</strain>
    </source>
</reference>
<keyword evidence="2" id="KW-1185">Reference proteome</keyword>
<protein>
    <submittedName>
        <fullName evidence="1">Uncharacterized protein</fullName>
    </submittedName>
</protein>
<comment type="caution">
    <text evidence="1">The sequence shown here is derived from an EMBL/GenBank/DDBJ whole genome shotgun (WGS) entry which is preliminary data.</text>
</comment>
<dbReference type="AlphaFoldDB" id="A0A9W9IXN9"/>
<dbReference type="EMBL" id="JAPQKP010000006">
    <property type="protein sequence ID" value="KAJ5185832.1"/>
    <property type="molecule type" value="Genomic_DNA"/>
</dbReference>
<organism evidence="1 2">
    <name type="scientific">Penicillium cf. griseofulvum</name>
    <dbReference type="NCBI Taxonomy" id="2972120"/>
    <lineage>
        <taxon>Eukaryota</taxon>
        <taxon>Fungi</taxon>
        <taxon>Dikarya</taxon>
        <taxon>Ascomycota</taxon>
        <taxon>Pezizomycotina</taxon>
        <taxon>Eurotiomycetes</taxon>
        <taxon>Eurotiomycetidae</taxon>
        <taxon>Eurotiales</taxon>
        <taxon>Aspergillaceae</taxon>
        <taxon>Penicillium</taxon>
    </lineage>
</organism>
<proteinExistence type="predicted"/>
<reference evidence="1" key="2">
    <citation type="journal article" date="2023" name="IMA Fungus">
        <title>Comparative genomic study of the Penicillium genus elucidates a diverse pangenome and 15 lateral gene transfer events.</title>
        <authorList>
            <person name="Petersen C."/>
            <person name="Sorensen T."/>
            <person name="Nielsen M.R."/>
            <person name="Sondergaard T.E."/>
            <person name="Sorensen J.L."/>
            <person name="Fitzpatrick D.A."/>
            <person name="Frisvad J.C."/>
            <person name="Nielsen K.L."/>
        </authorList>
    </citation>
    <scope>NUCLEOTIDE SEQUENCE</scope>
    <source>
        <strain evidence="1">IBT 16849</strain>
    </source>
</reference>
<gene>
    <name evidence="1" type="ORF">N7472_010672</name>
</gene>